<dbReference type="PROSITE" id="PS51371">
    <property type="entry name" value="CBS"/>
    <property type="match status" value="2"/>
</dbReference>
<organism evidence="6 7">
    <name type="scientific">Effusibacillus lacus</name>
    <dbReference type="NCBI Taxonomy" id="1348429"/>
    <lineage>
        <taxon>Bacteria</taxon>
        <taxon>Bacillati</taxon>
        <taxon>Bacillota</taxon>
        <taxon>Bacilli</taxon>
        <taxon>Bacillales</taxon>
        <taxon>Alicyclobacillaceae</taxon>
        <taxon>Effusibacillus</taxon>
    </lineage>
</organism>
<evidence type="ECO:0000256" key="3">
    <source>
        <dbReference type="PROSITE-ProRule" id="PRU00703"/>
    </source>
</evidence>
<dbReference type="EMBL" id="BDUF01000022">
    <property type="protein sequence ID" value="GAX89488.1"/>
    <property type="molecule type" value="Genomic_DNA"/>
</dbReference>
<dbReference type="Pfam" id="PF00571">
    <property type="entry name" value="CBS"/>
    <property type="match status" value="2"/>
</dbReference>
<comment type="caution">
    <text evidence="6">The sequence shown here is derived from an EMBL/GenBank/DDBJ whole genome shotgun (WGS) entry which is preliminary data.</text>
</comment>
<dbReference type="OrthoDB" id="9810963at2"/>
<evidence type="ECO:0000313" key="6">
    <source>
        <dbReference type="EMBL" id="GAX89488.1"/>
    </source>
</evidence>
<dbReference type="Pfam" id="PF03445">
    <property type="entry name" value="DUF294"/>
    <property type="match status" value="1"/>
</dbReference>
<sequence length="616" mass="69560">MEKAREILSDLDLFAGLNRDELELLEREARICSFQEHDKLAGADRPLEAVYVVLKGHVRVAICNDKEEEITLHYHGPGDMFGLAGLFAVSPMPFHFIAAESGEALLLPLRTVKQLLYKYPANLWAASRALAERLYQVYREFSNESSYGAKGVDQYPIRLKVGDIMSGDVATCRSETTAAEAAGIMGKRNIGSLVVLDGNGELVGIVTDKDLVTRIMATGLDPCVTTVGSLFTAGPITISHEAFYYEALLLMMNHRVSHLPVVDRTGLVGILTMKDLLDAKSHHALALTERIEHSDQIGDLCSLADRVEQLVDRMQSEGIRPSEICRIMADYDDRITRKIIRLVEKELAEEGFGPPPVPYCWVTMGSGGRKEQPRRTDQDNALIYRDPAADQKEAAERYFARLAEKTNDALHRFGFPYCPGGVMAKNPVWRKTISGWREEVADWIREPDGQGVRNLTIFLDFRPVYGTFELAHELRIRILYLTQNVPMFLHQLVLDDVQSPVHLGWFDRGEIEIKTRLSVHFINALRILSLKHGLPQVNSLERLRALTEHGVFTPEESSVYEEAYEELMRYRVGGIRKIDIGSLKKQERARLKRVFHITKDLQNLLIHSFRAEGLAL</sequence>
<dbReference type="InterPro" id="IPR000595">
    <property type="entry name" value="cNMP-bd_dom"/>
</dbReference>
<dbReference type="AlphaFoldDB" id="A0A292YI09"/>
<dbReference type="InterPro" id="IPR000644">
    <property type="entry name" value="CBS_dom"/>
</dbReference>
<feature type="domain" description="CBS" evidence="5">
    <location>
        <begin position="231"/>
        <end position="287"/>
    </location>
</feature>
<dbReference type="Pfam" id="PF00027">
    <property type="entry name" value="cNMP_binding"/>
    <property type="match status" value="1"/>
</dbReference>
<dbReference type="CDD" id="cd00038">
    <property type="entry name" value="CAP_ED"/>
    <property type="match status" value="1"/>
</dbReference>
<dbReference type="CDD" id="cd05401">
    <property type="entry name" value="NT_GlnE_GlnD_like"/>
    <property type="match status" value="1"/>
</dbReference>
<dbReference type="PANTHER" id="PTHR43080:SF2">
    <property type="entry name" value="CBS DOMAIN-CONTAINING PROTEIN"/>
    <property type="match status" value="1"/>
</dbReference>
<keyword evidence="2" id="KW-0010">Activator</keyword>
<keyword evidence="7" id="KW-1185">Reference proteome</keyword>
<feature type="domain" description="Cyclic nucleotide-binding" evidence="4">
    <location>
        <begin position="13"/>
        <end position="116"/>
    </location>
</feature>
<dbReference type="InterPro" id="IPR018490">
    <property type="entry name" value="cNMP-bd_dom_sf"/>
</dbReference>
<keyword evidence="1 3" id="KW-0129">CBS domain</keyword>
<dbReference type="InterPro" id="IPR051257">
    <property type="entry name" value="Diverse_CBS-Domain"/>
</dbReference>
<evidence type="ECO:0008006" key="8">
    <source>
        <dbReference type="Google" id="ProtNLM"/>
    </source>
</evidence>
<feature type="domain" description="CBS" evidence="5">
    <location>
        <begin position="165"/>
        <end position="222"/>
    </location>
</feature>
<dbReference type="Proteomes" id="UP000217785">
    <property type="component" value="Unassembled WGS sequence"/>
</dbReference>
<dbReference type="Gene3D" id="2.60.120.10">
    <property type="entry name" value="Jelly Rolls"/>
    <property type="match status" value="1"/>
</dbReference>
<reference evidence="7" key="1">
    <citation type="submission" date="2017-07" db="EMBL/GenBank/DDBJ databases">
        <title>Draft genome sequence of Effusibacillus lacus strain skLN1.</title>
        <authorList>
            <person name="Watanabe M."/>
            <person name="Kojima H."/>
            <person name="Fukui M."/>
        </authorList>
    </citation>
    <scope>NUCLEOTIDE SEQUENCE [LARGE SCALE GENOMIC DNA]</scope>
    <source>
        <strain evidence="7">skLN1</strain>
    </source>
</reference>
<dbReference type="Gene3D" id="3.10.580.10">
    <property type="entry name" value="CBS-domain"/>
    <property type="match status" value="1"/>
</dbReference>
<protein>
    <recommendedName>
        <fullName evidence="8">Nucleotidyltransferase</fullName>
    </recommendedName>
</protein>
<dbReference type="SUPFAM" id="SSF51206">
    <property type="entry name" value="cAMP-binding domain-like"/>
    <property type="match status" value="1"/>
</dbReference>
<evidence type="ECO:0000259" key="5">
    <source>
        <dbReference type="PROSITE" id="PS51371"/>
    </source>
</evidence>
<dbReference type="SMART" id="SM00116">
    <property type="entry name" value="CBS"/>
    <property type="match status" value="2"/>
</dbReference>
<dbReference type="InterPro" id="IPR014710">
    <property type="entry name" value="RmlC-like_jellyroll"/>
</dbReference>
<dbReference type="InterPro" id="IPR046342">
    <property type="entry name" value="CBS_dom_sf"/>
</dbReference>
<proteinExistence type="predicted"/>
<evidence type="ECO:0000259" key="4">
    <source>
        <dbReference type="PROSITE" id="PS50042"/>
    </source>
</evidence>
<dbReference type="GO" id="GO:0008773">
    <property type="term" value="F:[protein-PII] uridylyltransferase activity"/>
    <property type="evidence" value="ECO:0007669"/>
    <property type="project" value="InterPro"/>
</dbReference>
<name>A0A292YI09_9BACL</name>
<evidence type="ECO:0000313" key="7">
    <source>
        <dbReference type="Proteomes" id="UP000217785"/>
    </source>
</evidence>
<accession>A0A292YI09</accession>
<dbReference type="Pfam" id="PF10335">
    <property type="entry name" value="DUF294_C"/>
    <property type="match status" value="1"/>
</dbReference>
<dbReference type="PROSITE" id="PS50042">
    <property type="entry name" value="CNMP_BINDING_3"/>
    <property type="match status" value="1"/>
</dbReference>
<dbReference type="RefSeq" id="WP_096181177.1">
    <property type="nucleotide sequence ID" value="NZ_BDUF01000022.1"/>
</dbReference>
<evidence type="ECO:0000256" key="2">
    <source>
        <dbReference type="ARBA" id="ARBA00023159"/>
    </source>
</evidence>
<dbReference type="PANTHER" id="PTHR43080">
    <property type="entry name" value="CBS DOMAIN-CONTAINING PROTEIN CBSX3, MITOCHONDRIAL"/>
    <property type="match status" value="1"/>
</dbReference>
<evidence type="ECO:0000256" key="1">
    <source>
        <dbReference type="ARBA" id="ARBA00023122"/>
    </source>
</evidence>
<dbReference type="InterPro" id="IPR005105">
    <property type="entry name" value="GlnD_Uridyltrans_N"/>
</dbReference>
<dbReference type="SMART" id="SM00100">
    <property type="entry name" value="cNMP"/>
    <property type="match status" value="1"/>
</dbReference>
<dbReference type="SUPFAM" id="SSF54631">
    <property type="entry name" value="CBS-domain pair"/>
    <property type="match status" value="1"/>
</dbReference>
<dbReference type="InterPro" id="IPR018821">
    <property type="entry name" value="DUF294_put_nucleoTrafse_sb-bd"/>
</dbReference>